<dbReference type="CDD" id="cd10456">
    <property type="entry name" value="GIY-YIG_UPF0213"/>
    <property type="match status" value="1"/>
</dbReference>
<dbReference type="PANTHER" id="PTHR34477">
    <property type="entry name" value="UPF0213 PROTEIN YHBQ"/>
    <property type="match status" value="1"/>
</dbReference>
<dbReference type="Pfam" id="PF01541">
    <property type="entry name" value="GIY-YIG"/>
    <property type="match status" value="1"/>
</dbReference>
<organism evidence="3 4">
    <name type="scientific">Shouchella xiaoxiensis</name>
    <dbReference type="NCBI Taxonomy" id="766895"/>
    <lineage>
        <taxon>Bacteria</taxon>
        <taxon>Bacillati</taxon>
        <taxon>Bacillota</taxon>
        <taxon>Bacilli</taxon>
        <taxon>Bacillales</taxon>
        <taxon>Bacillaceae</taxon>
        <taxon>Shouchella</taxon>
    </lineage>
</organism>
<comment type="caution">
    <text evidence="3">The sequence shown here is derived from an EMBL/GenBank/DDBJ whole genome shotgun (WGS) entry which is preliminary data.</text>
</comment>
<evidence type="ECO:0000313" key="3">
    <source>
        <dbReference type="EMBL" id="MBM7841092.1"/>
    </source>
</evidence>
<evidence type="ECO:0000256" key="1">
    <source>
        <dbReference type="ARBA" id="ARBA00007435"/>
    </source>
</evidence>
<dbReference type="Proteomes" id="UP001179280">
    <property type="component" value="Unassembled WGS sequence"/>
</dbReference>
<feature type="domain" description="GIY-YIG" evidence="2">
    <location>
        <begin position="1"/>
        <end position="76"/>
    </location>
</feature>
<keyword evidence="4" id="KW-1185">Reference proteome</keyword>
<dbReference type="RefSeq" id="WP_054794763.1">
    <property type="nucleotide sequence ID" value="NZ_JAFBCV010000021.1"/>
</dbReference>
<dbReference type="SMART" id="SM00465">
    <property type="entry name" value="GIYc"/>
    <property type="match status" value="1"/>
</dbReference>
<dbReference type="PANTHER" id="PTHR34477:SF1">
    <property type="entry name" value="UPF0213 PROTEIN YHBQ"/>
    <property type="match status" value="1"/>
</dbReference>
<protein>
    <submittedName>
        <fullName evidence="3">Endonuclease</fullName>
    </submittedName>
</protein>
<keyword evidence="3" id="KW-0378">Hydrolase</keyword>
<dbReference type="InterPro" id="IPR050190">
    <property type="entry name" value="UPF0213_domain"/>
</dbReference>
<dbReference type="InterPro" id="IPR035901">
    <property type="entry name" value="GIY-YIG_endonuc_sf"/>
</dbReference>
<comment type="similarity">
    <text evidence="1">Belongs to the UPF0213 family.</text>
</comment>
<dbReference type="PROSITE" id="PS50164">
    <property type="entry name" value="GIY_YIG"/>
    <property type="match status" value="1"/>
</dbReference>
<sequence length="87" mass="10528">MSFYIYVLECNDGSWYTGYTNDIEKRLVKHQQGKGAKYTRGRGPFKLIWKECFSTKEEAMREEYAFKRKTRKEKERYIALRKEAIND</sequence>
<proteinExistence type="inferred from homology"/>
<evidence type="ECO:0000313" key="4">
    <source>
        <dbReference type="Proteomes" id="UP001179280"/>
    </source>
</evidence>
<accession>A0ABS2T3Q2</accession>
<keyword evidence="3" id="KW-0540">Nuclease</keyword>
<dbReference type="GO" id="GO:0004519">
    <property type="term" value="F:endonuclease activity"/>
    <property type="evidence" value="ECO:0007669"/>
    <property type="project" value="UniProtKB-KW"/>
</dbReference>
<gene>
    <name evidence="3" type="ORF">JOC54_004391</name>
</gene>
<name>A0ABS2T3Q2_9BACI</name>
<dbReference type="SUPFAM" id="SSF82771">
    <property type="entry name" value="GIY-YIG endonuclease"/>
    <property type="match status" value="1"/>
</dbReference>
<keyword evidence="3" id="KW-0255">Endonuclease</keyword>
<evidence type="ECO:0000259" key="2">
    <source>
        <dbReference type="PROSITE" id="PS50164"/>
    </source>
</evidence>
<dbReference type="EMBL" id="JAFBCV010000021">
    <property type="protein sequence ID" value="MBM7841092.1"/>
    <property type="molecule type" value="Genomic_DNA"/>
</dbReference>
<dbReference type="InterPro" id="IPR000305">
    <property type="entry name" value="GIY-YIG_endonuc"/>
</dbReference>
<dbReference type="Gene3D" id="3.40.1440.10">
    <property type="entry name" value="GIY-YIG endonuclease"/>
    <property type="match status" value="1"/>
</dbReference>
<reference evidence="3" key="1">
    <citation type="submission" date="2021-01" db="EMBL/GenBank/DDBJ databases">
        <title>Genomic Encyclopedia of Type Strains, Phase IV (KMG-IV): sequencing the most valuable type-strain genomes for metagenomic binning, comparative biology and taxonomic classification.</title>
        <authorList>
            <person name="Goeker M."/>
        </authorList>
    </citation>
    <scope>NUCLEOTIDE SEQUENCE</scope>
    <source>
        <strain evidence="3">DSM 21943</strain>
    </source>
</reference>